<feature type="signal peptide" evidence="1">
    <location>
        <begin position="1"/>
        <end position="27"/>
    </location>
</feature>
<reference evidence="2 3" key="1">
    <citation type="submission" date="2018-03" db="EMBL/GenBank/DDBJ databases">
        <title>The draft genome of Mesorhizobium soli JCM 19897.</title>
        <authorList>
            <person name="Li L."/>
            <person name="Liu L."/>
            <person name="Liang L."/>
            <person name="Wang T."/>
            <person name="Zhang X."/>
        </authorList>
    </citation>
    <scope>NUCLEOTIDE SEQUENCE [LARGE SCALE GENOMIC DNA]</scope>
    <source>
        <strain evidence="2 3">JCM 19897</strain>
    </source>
</reference>
<gene>
    <name evidence="2" type="ORF">C7I85_09040</name>
</gene>
<dbReference type="OrthoDB" id="9808546at2"/>
<keyword evidence="3" id="KW-1185">Reference proteome</keyword>
<evidence type="ECO:0000313" key="2">
    <source>
        <dbReference type="EMBL" id="PSJ61222.1"/>
    </source>
</evidence>
<dbReference type="RefSeq" id="WP_106723654.1">
    <property type="nucleotide sequence ID" value="NZ_PXYL01000004.1"/>
</dbReference>
<protein>
    <submittedName>
        <fullName evidence="2">Uncharacterized protein</fullName>
    </submittedName>
</protein>
<feature type="chain" id="PRO_5015187846" evidence="1">
    <location>
        <begin position="28"/>
        <end position="146"/>
    </location>
</feature>
<evidence type="ECO:0000313" key="3">
    <source>
        <dbReference type="Proteomes" id="UP000240653"/>
    </source>
</evidence>
<sequence>MFRIFRFVMAAIVAAGSLFTAPTLSFAGGFWGPPPPIISVCADSRFLNKIMHRFRYQVRHVPGLPDVAITGFVNIHENRFLPLAYRQPIPRLYCGAQAVMSDGTQHDIWYLIEGKMGFASIGDNVEFCMSDFDRWYVYDGRCRILR</sequence>
<proteinExistence type="predicted"/>
<name>A0A2P7SFE3_9HYPH</name>
<keyword evidence="1" id="KW-0732">Signal</keyword>
<dbReference type="Proteomes" id="UP000240653">
    <property type="component" value="Unassembled WGS sequence"/>
</dbReference>
<organism evidence="2 3">
    <name type="scientific">Pseudaminobacter soli</name>
    <name type="common">ex Li et al. 2025</name>
    <dbReference type="NCBI Taxonomy" id="1295366"/>
    <lineage>
        <taxon>Bacteria</taxon>
        <taxon>Pseudomonadati</taxon>
        <taxon>Pseudomonadota</taxon>
        <taxon>Alphaproteobacteria</taxon>
        <taxon>Hyphomicrobiales</taxon>
        <taxon>Phyllobacteriaceae</taxon>
        <taxon>Pseudaminobacter</taxon>
    </lineage>
</organism>
<dbReference type="EMBL" id="PXYL01000004">
    <property type="protein sequence ID" value="PSJ61222.1"/>
    <property type="molecule type" value="Genomic_DNA"/>
</dbReference>
<comment type="caution">
    <text evidence="2">The sequence shown here is derived from an EMBL/GenBank/DDBJ whole genome shotgun (WGS) entry which is preliminary data.</text>
</comment>
<evidence type="ECO:0000256" key="1">
    <source>
        <dbReference type="SAM" id="SignalP"/>
    </source>
</evidence>
<accession>A0A2P7SFE3</accession>
<dbReference type="AlphaFoldDB" id="A0A2P7SFE3"/>